<dbReference type="PANTHER" id="PTHR39084:SF1">
    <property type="entry name" value="DUF4010 DOMAIN-CONTAINING PROTEIN"/>
    <property type="match status" value="1"/>
</dbReference>
<feature type="transmembrane region" description="Helical" evidence="1">
    <location>
        <begin position="19"/>
        <end position="35"/>
    </location>
</feature>
<proteinExistence type="predicted"/>
<feature type="transmembrane region" description="Helical" evidence="1">
    <location>
        <begin position="73"/>
        <end position="93"/>
    </location>
</feature>
<keyword evidence="5" id="KW-1185">Reference proteome</keyword>
<feature type="domain" description="MgtC/SapB/SrpB/YhiD N-terminal" evidence="2">
    <location>
        <begin position="23"/>
        <end position="145"/>
    </location>
</feature>
<feature type="transmembrane region" description="Helical" evidence="1">
    <location>
        <begin position="155"/>
        <end position="173"/>
    </location>
</feature>
<feature type="transmembrane region" description="Helical" evidence="1">
    <location>
        <begin position="100"/>
        <end position="119"/>
    </location>
</feature>
<dbReference type="InterPro" id="IPR025105">
    <property type="entry name" value="DUF4010"/>
</dbReference>
<evidence type="ECO:0000313" key="5">
    <source>
        <dbReference type="Proteomes" id="UP001589654"/>
    </source>
</evidence>
<feature type="transmembrane region" description="Helical" evidence="1">
    <location>
        <begin position="188"/>
        <end position="206"/>
    </location>
</feature>
<dbReference type="RefSeq" id="WP_290247887.1">
    <property type="nucleotide sequence ID" value="NZ_JAUFQT010000001.1"/>
</dbReference>
<feature type="domain" description="DUF4010" evidence="3">
    <location>
        <begin position="193"/>
        <end position="402"/>
    </location>
</feature>
<feature type="transmembrane region" description="Helical" evidence="1">
    <location>
        <begin position="278"/>
        <end position="297"/>
    </location>
</feature>
<evidence type="ECO:0000259" key="3">
    <source>
        <dbReference type="Pfam" id="PF13194"/>
    </source>
</evidence>
<comment type="caution">
    <text evidence="4">The sequence shown here is derived from an EMBL/GenBank/DDBJ whole genome shotgun (WGS) entry which is preliminary data.</text>
</comment>
<keyword evidence="1" id="KW-1133">Transmembrane helix</keyword>
<gene>
    <name evidence="4" type="ORF">ACFFUR_14825</name>
</gene>
<dbReference type="InterPro" id="IPR049177">
    <property type="entry name" value="MgtC_SapB_SrpB_YhiD_N"/>
</dbReference>
<protein>
    <submittedName>
        <fullName evidence="4">MgtC/SapB family protein</fullName>
    </submittedName>
</protein>
<evidence type="ECO:0000313" key="4">
    <source>
        <dbReference type="EMBL" id="MFB9213088.1"/>
    </source>
</evidence>
<dbReference type="Pfam" id="PF02308">
    <property type="entry name" value="MgtC"/>
    <property type="match status" value="1"/>
</dbReference>
<keyword evidence="1" id="KW-0812">Transmembrane</keyword>
<feature type="transmembrane region" description="Helical" evidence="1">
    <location>
        <begin position="247"/>
        <end position="266"/>
    </location>
</feature>
<evidence type="ECO:0000256" key="1">
    <source>
        <dbReference type="SAM" id="Phobius"/>
    </source>
</evidence>
<dbReference type="Proteomes" id="UP001589654">
    <property type="component" value="Unassembled WGS sequence"/>
</dbReference>
<feature type="transmembrane region" description="Helical" evidence="1">
    <location>
        <begin position="317"/>
        <end position="335"/>
    </location>
</feature>
<feature type="transmembrane region" description="Helical" evidence="1">
    <location>
        <begin position="347"/>
        <end position="367"/>
    </location>
</feature>
<feature type="transmembrane region" description="Helical" evidence="1">
    <location>
        <begin position="373"/>
        <end position="397"/>
    </location>
</feature>
<dbReference type="PANTHER" id="PTHR39084">
    <property type="entry name" value="MEMBRANE PROTEIN-RELATED"/>
    <property type="match status" value="1"/>
</dbReference>
<name>A0ABV5J8D0_9BACT</name>
<feature type="transmembrane region" description="Helical" evidence="1">
    <location>
        <begin position="125"/>
        <end position="143"/>
    </location>
</feature>
<sequence>MEETFMIDTDDFQLTQMDFFIRLLIATGIGLLIGLEREHASPEKEEVFAGVRTFVFVVLFGFLIAFLSFLFTHWLIVAGLISVMVYGGLSYWVKSRDGKIGGTTAFATLTAFILGSTTFLGFIEASLAVTVIALVMLSLKEPLHSIVRQITQIELFALVKFVVISLLVLPVLPDETMGPYDVLNPQEVGWVIILTSGIGFLGYILMKFLGGKKGILLTGIFGGLVSSTVVAWVFAEKSKEIKALSKNCAVAILTASSIMVIRVFVWMTIFNQELIGKLALPLALVFLAGVGAAFYYYKKPSKDPDINADLPLGEPLNLKKALFFGLLYSGILLLVSYANSQLGTKGVYISSGIAALTDINAITISVSKLAGNSFSILTAQNVILIATLCNTLVKIGISISVGSKSLRNYILLGFGLVFLMGIAGFLIINF</sequence>
<reference evidence="4 5" key="1">
    <citation type="submission" date="2024-09" db="EMBL/GenBank/DDBJ databases">
        <authorList>
            <person name="Sun Q."/>
            <person name="Mori K."/>
        </authorList>
    </citation>
    <scope>NUCLEOTIDE SEQUENCE [LARGE SCALE GENOMIC DNA]</scope>
    <source>
        <strain evidence="4 5">CECT 7682</strain>
    </source>
</reference>
<accession>A0ABV5J8D0</accession>
<feature type="transmembrane region" description="Helical" evidence="1">
    <location>
        <begin position="47"/>
        <end position="67"/>
    </location>
</feature>
<dbReference type="EMBL" id="JBHMEW010000066">
    <property type="protein sequence ID" value="MFB9213088.1"/>
    <property type="molecule type" value="Genomic_DNA"/>
</dbReference>
<feature type="transmembrane region" description="Helical" evidence="1">
    <location>
        <begin position="409"/>
        <end position="428"/>
    </location>
</feature>
<organism evidence="4 5">
    <name type="scientific">Echinicola jeungdonensis</name>
    <dbReference type="NCBI Taxonomy" id="709343"/>
    <lineage>
        <taxon>Bacteria</taxon>
        <taxon>Pseudomonadati</taxon>
        <taxon>Bacteroidota</taxon>
        <taxon>Cytophagia</taxon>
        <taxon>Cytophagales</taxon>
        <taxon>Cyclobacteriaceae</taxon>
        <taxon>Echinicola</taxon>
    </lineage>
</organism>
<keyword evidence="1" id="KW-0472">Membrane</keyword>
<evidence type="ECO:0000259" key="2">
    <source>
        <dbReference type="Pfam" id="PF02308"/>
    </source>
</evidence>
<feature type="transmembrane region" description="Helical" evidence="1">
    <location>
        <begin position="215"/>
        <end position="235"/>
    </location>
</feature>
<dbReference type="Pfam" id="PF13194">
    <property type="entry name" value="DUF4010"/>
    <property type="match status" value="1"/>
</dbReference>